<evidence type="ECO:0000313" key="5">
    <source>
        <dbReference type="EMBL" id="MFB9758198.1"/>
    </source>
</evidence>
<feature type="domain" description="Periplasmic binding protein" evidence="4">
    <location>
        <begin position="34"/>
        <end position="285"/>
    </location>
</feature>
<protein>
    <submittedName>
        <fullName evidence="5">Sugar ABC transporter substrate-binding protein</fullName>
    </submittedName>
</protein>
<name>A0ABV5WD67_9BACI</name>
<sequence length="316" mass="34525">MRKRWIILLVCTIFFIAAVIGGTFKFSKKEKPKIVVVLKESNTQYWKTVEAGAEKAFDDFDIGGKVVAPESVYPVVNQINILKQVLKEKPEALIFAPSQPSMAIPVLKEYKKNHIPVLFVDSEADWDDQTAFIGTDNPMLGKQAGELLASMLQPGNEVVLIGGVDPVYTERIEGAKGALEAVGIKVSEKQLGYDEAGKVKSVMENILQHNPEVKGVFAANDLMALDALKVIKDKGLKIPVVGADGIIDMVKNIKTGTLTSTIAQNPYDMGYVGVENALKAIKGTKVQKRIDSGVDIITKDNAGEKLDFLEKILVRK</sequence>
<accession>A0ABV5WD67</accession>
<dbReference type="InterPro" id="IPR025997">
    <property type="entry name" value="SBP_2_dom"/>
</dbReference>
<gene>
    <name evidence="5" type="ORF">ACFFMS_06630</name>
</gene>
<dbReference type="SUPFAM" id="SSF53822">
    <property type="entry name" value="Periplasmic binding protein-like I"/>
    <property type="match status" value="1"/>
</dbReference>
<keyword evidence="6" id="KW-1185">Reference proteome</keyword>
<dbReference type="Pfam" id="PF13407">
    <property type="entry name" value="Peripla_BP_4"/>
    <property type="match status" value="1"/>
</dbReference>
<evidence type="ECO:0000256" key="3">
    <source>
        <dbReference type="ARBA" id="ARBA00022729"/>
    </source>
</evidence>
<comment type="similarity">
    <text evidence="2">Belongs to the bacterial solute-binding protein 2 family.</text>
</comment>
<reference evidence="5 6" key="1">
    <citation type="submission" date="2024-09" db="EMBL/GenBank/DDBJ databases">
        <authorList>
            <person name="Sun Q."/>
            <person name="Mori K."/>
        </authorList>
    </citation>
    <scope>NUCLEOTIDE SEQUENCE [LARGE SCALE GENOMIC DNA]</scope>
    <source>
        <strain evidence="5 6">JCM 11201</strain>
    </source>
</reference>
<comment type="subcellular location">
    <subcellularLocation>
        <location evidence="1">Cell envelope</location>
    </subcellularLocation>
</comment>
<dbReference type="PANTHER" id="PTHR46847:SF1">
    <property type="entry name" value="D-ALLOSE-BINDING PERIPLASMIC PROTEIN-RELATED"/>
    <property type="match status" value="1"/>
</dbReference>
<dbReference type="PANTHER" id="PTHR46847">
    <property type="entry name" value="D-ALLOSE-BINDING PERIPLASMIC PROTEIN-RELATED"/>
    <property type="match status" value="1"/>
</dbReference>
<proteinExistence type="inferred from homology"/>
<keyword evidence="3" id="KW-0732">Signal</keyword>
<dbReference type="RefSeq" id="WP_379948464.1">
    <property type="nucleotide sequence ID" value="NZ_JBHMAF010000021.1"/>
</dbReference>
<evidence type="ECO:0000256" key="1">
    <source>
        <dbReference type="ARBA" id="ARBA00004196"/>
    </source>
</evidence>
<evidence type="ECO:0000259" key="4">
    <source>
        <dbReference type="Pfam" id="PF13407"/>
    </source>
</evidence>
<dbReference type="CDD" id="cd01536">
    <property type="entry name" value="PBP1_ABC_sugar_binding-like"/>
    <property type="match status" value="1"/>
</dbReference>
<dbReference type="EMBL" id="JBHMAF010000021">
    <property type="protein sequence ID" value="MFB9758198.1"/>
    <property type="molecule type" value="Genomic_DNA"/>
</dbReference>
<dbReference type="Gene3D" id="3.40.50.2300">
    <property type="match status" value="2"/>
</dbReference>
<evidence type="ECO:0000313" key="6">
    <source>
        <dbReference type="Proteomes" id="UP001589609"/>
    </source>
</evidence>
<organism evidence="5 6">
    <name type="scientific">Ectobacillus funiculus</name>
    <dbReference type="NCBI Taxonomy" id="137993"/>
    <lineage>
        <taxon>Bacteria</taxon>
        <taxon>Bacillati</taxon>
        <taxon>Bacillota</taxon>
        <taxon>Bacilli</taxon>
        <taxon>Bacillales</taxon>
        <taxon>Bacillaceae</taxon>
        <taxon>Ectobacillus</taxon>
    </lineage>
</organism>
<evidence type="ECO:0000256" key="2">
    <source>
        <dbReference type="ARBA" id="ARBA00007639"/>
    </source>
</evidence>
<dbReference type="InterPro" id="IPR028082">
    <property type="entry name" value="Peripla_BP_I"/>
</dbReference>
<dbReference type="Proteomes" id="UP001589609">
    <property type="component" value="Unassembled WGS sequence"/>
</dbReference>
<comment type="caution">
    <text evidence="5">The sequence shown here is derived from an EMBL/GenBank/DDBJ whole genome shotgun (WGS) entry which is preliminary data.</text>
</comment>